<sequence length="185" mass="20215">MIDTLTGVRARMEAADEVWWAAVQKFDKAKGEEPAVLKKRRMSDWSAGLPVDDGESSYFRVDDLPACREALARNDKLFVDTKGIFNATSRNRCAEVVTALEERDAYLNALQSSLGVEAANVKLEAIIAEEEAAIAAVQTCRAKTVEGLKRKAELAGTWEFGDQLSSYETGWARALLADIKAISGA</sequence>
<dbReference type="AlphaFoldDB" id="A0A2W5VIH2"/>
<accession>A0A2W5VIH2</accession>
<dbReference type="Proteomes" id="UP000249393">
    <property type="component" value="Unassembled WGS sequence"/>
</dbReference>
<gene>
    <name evidence="1" type="ORF">DI526_03405</name>
</gene>
<proteinExistence type="predicted"/>
<protein>
    <submittedName>
        <fullName evidence="1">Uncharacterized protein</fullName>
    </submittedName>
</protein>
<dbReference type="EMBL" id="QFQZ01000006">
    <property type="protein sequence ID" value="PZR36496.1"/>
    <property type="molecule type" value="Genomic_DNA"/>
</dbReference>
<reference evidence="1 2" key="1">
    <citation type="submission" date="2017-08" db="EMBL/GenBank/DDBJ databases">
        <title>Infants hospitalized years apart are colonized by the same room-sourced microbial strains.</title>
        <authorList>
            <person name="Brooks B."/>
            <person name="Olm M.R."/>
            <person name="Firek B.A."/>
            <person name="Baker R."/>
            <person name="Thomas B.C."/>
            <person name="Morowitz M.J."/>
            <person name="Banfield J.F."/>
        </authorList>
    </citation>
    <scope>NUCLEOTIDE SEQUENCE [LARGE SCALE GENOMIC DNA]</scope>
    <source>
        <strain evidence="1">S2_003_000_R2_4</strain>
    </source>
</reference>
<evidence type="ECO:0000313" key="1">
    <source>
        <dbReference type="EMBL" id="PZR36496.1"/>
    </source>
</evidence>
<organism evidence="1 2">
    <name type="scientific">Caulobacter segnis</name>
    <dbReference type="NCBI Taxonomy" id="88688"/>
    <lineage>
        <taxon>Bacteria</taxon>
        <taxon>Pseudomonadati</taxon>
        <taxon>Pseudomonadota</taxon>
        <taxon>Alphaproteobacteria</taxon>
        <taxon>Caulobacterales</taxon>
        <taxon>Caulobacteraceae</taxon>
        <taxon>Caulobacter</taxon>
    </lineage>
</organism>
<comment type="caution">
    <text evidence="1">The sequence shown here is derived from an EMBL/GenBank/DDBJ whole genome shotgun (WGS) entry which is preliminary data.</text>
</comment>
<evidence type="ECO:0000313" key="2">
    <source>
        <dbReference type="Proteomes" id="UP000249393"/>
    </source>
</evidence>
<name>A0A2W5VIH2_9CAUL</name>